<keyword evidence="5" id="KW-0560">Oxidoreductase</keyword>
<dbReference type="InterPro" id="IPR013785">
    <property type="entry name" value="Aldolase_TIM"/>
</dbReference>
<evidence type="ECO:0000313" key="8">
    <source>
        <dbReference type="Proteomes" id="UP000276587"/>
    </source>
</evidence>
<dbReference type="GO" id="GO:0003959">
    <property type="term" value="F:NADPH dehydrogenase activity"/>
    <property type="evidence" value="ECO:0007669"/>
    <property type="project" value="InterPro"/>
</dbReference>
<evidence type="ECO:0000256" key="2">
    <source>
        <dbReference type="ARBA" id="ARBA00022630"/>
    </source>
</evidence>
<evidence type="ECO:0000256" key="5">
    <source>
        <dbReference type="ARBA" id="ARBA00023002"/>
    </source>
</evidence>
<dbReference type="Gene3D" id="3.20.20.70">
    <property type="entry name" value="Aldolase class I"/>
    <property type="match status" value="1"/>
</dbReference>
<keyword evidence="8" id="KW-1185">Reference proteome</keyword>
<dbReference type="PANTHER" id="PTHR43303:SF4">
    <property type="entry name" value="NADPH DEHYDROGENASE C23G7.10C-RELATED"/>
    <property type="match status" value="1"/>
</dbReference>
<dbReference type="Pfam" id="PF00724">
    <property type="entry name" value="Oxidored_FMN"/>
    <property type="match status" value="1"/>
</dbReference>
<feature type="domain" description="NADH:flavin oxidoreductase/NADH oxidase N-terminal" evidence="6">
    <location>
        <begin position="111"/>
        <end position="448"/>
    </location>
</feature>
<dbReference type="CDD" id="cd02932">
    <property type="entry name" value="OYE_YqiM_FMN"/>
    <property type="match status" value="1"/>
</dbReference>
<keyword evidence="4" id="KW-0521">NADP</keyword>
<evidence type="ECO:0000313" key="7">
    <source>
        <dbReference type="EMBL" id="RMP07889.1"/>
    </source>
</evidence>
<protein>
    <recommendedName>
        <fullName evidence="6">NADH:flavin oxidoreductase/NADH oxidase N-terminal domain-containing protein</fullName>
    </recommendedName>
</protein>
<sequence>MHMGSAHAAGVYQAGIAQDPEVVGHAGLGPPAIQFAAGGFGHTGQATHDFQAHRVTQGVQQTLEGQVFKGRVFKGSHETNHNRGVSSNTIVRLPSNYRIIHSLPEFSMSALFEPFKLKDVTLRNRIAIPPMCQYMADDGIVNDWHLVHLASMARGGAGLLVVEATAVAPEGRITPGCAGLWSDAHAEAFVPMVKAIKAAGSVPGIQIGHAGRKASANRPWEGDDHMPASDARSWETIAPSAIAFGANLPQVPRAMTLDDIARVKQDFVDAARRARDAGFEWIELHFAHGYLGQSFFSEHSNQRTDAYGGSFDNRSRFLLETLAAVREVWPENLPLTARFGVIEYDGRDEQTLTESIELARNFKAGGLDLLSVSVGFTIPDTNIPWGPAFMGPIAERVRREAGIPVTSAWGFGTPQLAEGALQAGHLDLVSVGRAHLADPHWAYFAAKELGVEKSSWTLPAPYAHWLERYR</sequence>
<keyword evidence="3" id="KW-0288">FMN</keyword>
<dbReference type="Proteomes" id="UP000276587">
    <property type="component" value="Unassembled WGS sequence"/>
</dbReference>
<name>A0A3M4ALR5_PSEMA</name>
<gene>
    <name evidence="7" type="ORF">ALQ29_05137</name>
</gene>
<proteinExistence type="predicted"/>
<comment type="caution">
    <text evidence="7">The sequence shown here is derived from an EMBL/GenBank/DDBJ whole genome shotgun (WGS) entry which is preliminary data.</text>
</comment>
<dbReference type="GO" id="GO:0010181">
    <property type="term" value="F:FMN binding"/>
    <property type="evidence" value="ECO:0007669"/>
    <property type="project" value="InterPro"/>
</dbReference>
<dbReference type="AlphaFoldDB" id="A0A3M4ALR5"/>
<comment type="cofactor">
    <cofactor evidence="1">
        <name>FMN</name>
        <dbReference type="ChEBI" id="CHEBI:58210"/>
    </cofactor>
</comment>
<dbReference type="InterPro" id="IPR001155">
    <property type="entry name" value="OxRdtase_FMN_N"/>
</dbReference>
<reference evidence="7 8" key="1">
    <citation type="submission" date="2018-08" db="EMBL/GenBank/DDBJ databases">
        <title>Recombination of ecologically and evolutionarily significant loci maintains genetic cohesion in the Pseudomonas syringae species complex.</title>
        <authorList>
            <person name="Dillon M."/>
            <person name="Thakur S."/>
            <person name="Almeida R.N.D."/>
            <person name="Weir B.S."/>
            <person name="Guttman D.S."/>
        </authorList>
    </citation>
    <scope>NUCLEOTIDE SEQUENCE [LARGE SCALE GENOMIC DNA]</scope>
    <source>
        <strain evidence="7 8">ICMP 3555</strain>
    </source>
</reference>
<dbReference type="PANTHER" id="PTHR43303">
    <property type="entry name" value="NADPH DEHYDROGENASE C23G7.10C-RELATED"/>
    <property type="match status" value="1"/>
</dbReference>
<dbReference type="EMBL" id="RBQF01000199">
    <property type="protein sequence ID" value="RMP07889.1"/>
    <property type="molecule type" value="Genomic_DNA"/>
</dbReference>
<keyword evidence="2" id="KW-0285">Flavoprotein</keyword>
<evidence type="ECO:0000256" key="3">
    <source>
        <dbReference type="ARBA" id="ARBA00022643"/>
    </source>
</evidence>
<evidence type="ECO:0000259" key="6">
    <source>
        <dbReference type="Pfam" id="PF00724"/>
    </source>
</evidence>
<evidence type="ECO:0000256" key="4">
    <source>
        <dbReference type="ARBA" id="ARBA00022857"/>
    </source>
</evidence>
<dbReference type="InterPro" id="IPR044152">
    <property type="entry name" value="YqjM-like"/>
</dbReference>
<dbReference type="SUPFAM" id="SSF51395">
    <property type="entry name" value="FMN-linked oxidoreductases"/>
    <property type="match status" value="1"/>
</dbReference>
<evidence type="ECO:0000256" key="1">
    <source>
        <dbReference type="ARBA" id="ARBA00001917"/>
    </source>
</evidence>
<dbReference type="GO" id="GO:0050661">
    <property type="term" value="F:NADP binding"/>
    <property type="evidence" value="ECO:0007669"/>
    <property type="project" value="InterPro"/>
</dbReference>
<accession>A0A3M4ALR5</accession>
<organism evidence="7 8">
    <name type="scientific">Pseudomonas marginalis pv. marginalis</name>
    <dbReference type="NCBI Taxonomy" id="97473"/>
    <lineage>
        <taxon>Bacteria</taxon>
        <taxon>Pseudomonadati</taxon>
        <taxon>Pseudomonadota</taxon>
        <taxon>Gammaproteobacteria</taxon>
        <taxon>Pseudomonadales</taxon>
        <taxon>Pseudomonadaceae</taxon>
        <taxon>Pseudomonas</taxon>
    </lineage>
</organism>